<sequence length="158" mass="17856">MSASDEHDCKVALNTRANVLHGFTGYHLRCAWQVVQADLMHVLKSLDLRLATYSTLLLIAETPDQRQSTLADTLGIERPNFVAIVEELERRGLITRTRDLDDRRAYCLNATSEGLALADQAVKACQAHEEKLFGQLSAEDRAQLDRILRQFRTFESGR</sequence>
<dbReference type="Proteomes" id="UP000236752">
    <property type="component" value="Unassembled WGS sequence"/>
</dbReference>
<reference evidence="2 3" key="1">
    <citation type="submission" date="2016-10" db="EMBL/GenBank/DDBJ databases">
        <authorList>
            <person name="de Groot N.N."/>
        </authorList>
    </citation>
    <scope>NUCLEOTIDE SEQUENCE [LARGE SCALE GENOMIC DNA]</scope>
    <source>
        <strain evidence="2 3">DSM 26915</strain>
    </source>
</reference>
<dbReference type="PRINTS" id="PR00598">
    <property type="entry name" value="HTHMARR"/>
</dbReference>
<dbReference type="AlphaFoldDB" id="A0A1H5Z1A7"/>
<dbReference type="PANTHER" id="PTHR33164">
    <property type="entry name" value="TRANSCRIPTIONAL REGULATOR, MARR FAMILY"/>
    <property type="match status" value="1"/>
</dbReference>
<dbReference type="InterPro" id="IPR036388">
    <property type="entry name" value="WH-like_DNA-bd_sf"/>
</dbReference>
<keyword evidence="3" id="KW-1185">Reference proteome</keyword>
<dbReference type="RefSeq" id="WP_103910654.1">
    <property type="nucleotide sequence ID" value="NZ_FNUZ01000003.1"/>
</dbReference>
<dbReference type="OrthoDB" id="8077146at2"/>
<name>A0A1H5Z1A7_9RHOB</name>
<dbReference type="Pfam" id="PF01047">
    <property type="entry name" value="MarR"/>
    <property type="match status" value="1"/>
</dbReference>
<accession>A0A1H5Z1A7</accession>
<evidence type="ECO:0000259" key="1">
    <source>
        <dbReference type="PROSITE" id="PS50995"/>
    </source>
</evidence>
<dbReference type="InterPro" id="IPR036390">
    <property type="entry name" value="WH_DNA-bd_sf"/>
</dbReference>
<evidence type="ECO:0000313" key="3">
    <source>
        <dbReference type="Proteomes" id="UP000236752"/>
    </source>
</evidence>
<dbReference type="SMART" id="SM00347">
    <property type="entry name" value="HTH_MARR"/>
    <property type="match status" value="1"/>
</dbReference>
<evidence type="ECO:0000313" key="2">
    <source>
        <dbReference type="EMBL" id="SEG29375.1"/>
    </source>
</evidence>
<dbReference type="Gene3D" id="1.10.10.10">
    <property type="entry name" value="Winged helix-like DNA-binding domain superfamily/Winged helix DNA-binding domain"/>
    <property type="match status" value="1"/>
</dbReference>
<gene>
    <name evidence="2" type="ORF">SAMN04488045_2338</name>
</gene>
<dbReference type="PANTHER" id="PTHR33164:SF89">
    <property type="entry name" value="MARR FAMILY REGULATORY PROTEIN"/>
    <property type="match status" value="1"/>
</dbReference>
<dbReference type="GO" id="GO:0006950">
    <property type="term" value="P:response to stress"/>
    <property type="evidence" value="ECO:0007669"/>
    <property type="project" value="TreeGrafter"/>
</dbReference>
<dbReference type="PROSITE" id="PS50995">
    <property type="entry name" value="HTH_MARR_2"/>
    <property type="match status" value="1"/>
</dbReference>
<dbReference type="InterPro" id="IPR000835">
    <property type="entry name" value="HTH_MarR-typ"/>
</dbReference>
<proteinExistence type="predicted"/>
<dbReference type="GO" id="GO:0003677">
    <property type="term" value="F:DNA binding"/>
    <property type="evidence" value="ECO:0007669"/>
    <property type="project" value="UniProtKB-KW"/>
</dbReference>
<organism evidence="2 3">
    <name type="scientific">Thalassococcus halodurans</name>
    <dbReference type="NCBI Taxonomy" id="373675"/>
    <lineage>
        <taxon>Bacteria</taxon>
        <taxon>Pseudomonadati</taxon>
        <taxon>Pseudomonadota</taxon>
        <taxon>Alphaproteobacteria</taxon>
        <taxon>Rhodobacterales</taxon>
        <taxon>Roseobacteraceae</taxon>
        <taxon>Thalassococcus</taxon>
    </lineage>
</organism>
<feature type="domain" description="HTH marR-type" evidence="1">
    <location>
        <begin position="1"/>
        <end position="153"/>
    </location>
</feature>
<protein>
    <submittedName>
        <fullName evidence="2">DNA-binding transcriptional regulator, MarR family</fullName>
    </submittedName>
</protein>
<dbReference type="SUPFAM" id="SSF46785">
    <property type="entry name" value="Winged helix' DNA-binding domain"/>
    <property type="match status" value="1"/>
</dbReference>
<keyword evidence="2" id="KW-0238">DNA-binding</keyword>
<dbReference type="EMBL" id="FNUZ01000003">
    <property type="protein sequence ID" value="SEG29375.1"/>
    <property type="molecule type" value="Genomic_DNA"/>
</dbReference>
<dbReference type="GO" id="GO:0003700">
    <property type="term" value="F:DNA-binding transcription factor activity"/>
    <property type="evidence" value="ECO:0007669"/>
    <property type="project" value="InterPro"/>
</dbReference>
<dbReference type="InterPro" id="IPR039422">
    <property type="entry name" value="MarR/SlyA-like"/>
</dbReference>